<evidence type="ECO:0000313" key="9">
    <source>
        <dbReference type="EMBL" id="MBB4351424.1"/>
    </source>
</evidence>
<evidence type="ECO:0000256" key="3">
    <source>
        <dbReference type="ARBA" id="ARBA00022679"/>
    </source>
</evidence>
<feature type="transmembrane region" description="Helical" evidence="8">
    <location>
        <begin position="132"/>
        <end position="153"/>
    </location>
</feature>
<feature type="transmembrane region" description="Helical" evidence="8">
    <location>
        <begin position="84"/>
        <end position="112"/>
    </location>
</feature>
<feature type="transmembrane region" description="Helical" evidence="8">
    <location>
        <begin position="231"/>
        <end position="263"/>
    </location>
</feature>
<keyword evidence="3" id="KW-0808">Transferase</keyword>
<evidence type="ECO:0000256" key="2">
    <source>
        <dbReference type="ARBA" id="ARBA00022475"/>
    </source>
</evidence>
<dbReference type="GO" id="GO:0005886">
    <property type="term" value="C:plasma membrane"/>
    <property type="evidence" value="ECO:0007669"/>
    <property type="project" value="UniProtKB-SubCell"/>
</dbReference>
<gene>
    <name evidence="10" type="ORF">GGE31_005163</name>
    <name evidence="9" type="ORF">GGE33_005206</name>
    <name evidence="11" type="ORF">GGE35_005087</name>
</gene>
<dbReference type="AlphaFoldDB" id="A0A7W6WRT7"/>
<evidence type="ECO:0000256" key="8">
    <source>
        <dbReference type="SAM" id="Phobius"/>
    </source>
</evidence>
<evidence type="ECO:0000313" key="11">
    <source>
        <dbReference type="EMBL" id="MBB4449233.1"/>
    </source>
</evidence>
<comment type="similarity">
    <text evidence="7">Belongs to the glycosyltransferase 87 family.</text>
</comment>
<dbReference type="Proteomes" id="UP000524535">
    <property type="component" value="Unassembled WGS sequence"/>
</dbReference>
<dbReference type="EMBL" id="JACIGY010000012">
    <property type="protein sequence ID" value="MBB4414617.1"/>
    <property type="molecule type" value="Genomic_DNA"/>
</dbReference>
<evidence type="ECO:0000313" key="14">
    <source>
        <dbReference type="Proteomes" id="UP000576087"/>
    </source>
</evidence>
<dbReference type="Proteomes" id="UP000520770">
    <property type="component" value="Unassembled WGS sequence"/>
</dbReference>
<evidence type="ECO:0000256" key="6">
    <source>
        <dbReference type="ARBA" id="ARBA00023136"/>
    </source>
</evidence>
<reference evidence="12 13" key="1">
    <citation type="submission" date="2020-08" db="EMBL/GenBank/DDBJ databases">
        <title>Genomic Encyclopedia of Type Strains, Phase IV (KMG-V): Genome sequencing to study the core and pangenomes of soil and plant-associated prokaryotes.</title>
        <authorList>
            <person name="Whitman W."/>
        </authorList>
    </citation>
    <scope>NUCLEOTIDE SEQUENCE [LARGE SCALE GENOMIC DNA]</scope>
    <source>
        <strain evidence="10 13">SEMIA 444</strain>
        <strain evidence="9 12">SEMIA 448</strain>
        <strain evidence="11 14">SEMIA 452</strain>
    </source>
</reference>
<dbReference type="Proteomes" id="UP000576087">
    <property type="component" value="Unassembled WGS sequence"/>
</dbReference>
<dbReference type="EMBL" id="JACIHM010000012">
    <property type="protein sequence ID" value="MBB4449233.1"/>
    <property type="molecule type" value="Genomic_DNA"/>
</dbReference>
<sequence length="327" mass="35629">MALRGWFGSGLPDQEWSYPPSILLIGVPLSLLPLPLAYGIWTVATLACLYLAVKNLRLPAIVTLALLFSPAAVMNSIFGQNGALTAALLIGTLLLLPHRPVLAGILAGLLTIKPHLGLLLPFCFLAAGQYRAIMAAILTTIVLIVLTGLLFGFEVWTGFFKETGPLMRKIMEADYPQPYHKNALTAFILGRWLGFGIAGAYFLQALVTLLAIIASVRIWRPEFMMDNRLRALLTGVLAILATPYAYSYDAIPYCLAVACFFLADRRLPRWPIAVAYLWPLFLHVLNGQGIGIGILPPAVFAGAMVRLAIVDDRSTRKRTNLALSKAS</sequence>
<feature type="transmembrane region" description="Helical" evidence="8">
    <location>
        <begin position="60"/>
        <end position="78"/>
    </location>
</feature>
<evidence type="ECO:0000313" key="12">
    <source>
        <dbReference type="Proteomes" id="UP000520770"/>
    </source>
</evidence>
<keyword evidence="2" id="KW-1003">Cell membrane</keyword>
<proteinExistence type="inferred from homology"/>
<evidence type="ECO:0000256" key="5">
    <source>
        <dbReference type="ARBA" id="ARBA00022989"/>
    </source>
</evidence>
<keyword evidence="6 8" id="KW-0472">Membrane</keyword>
<evidence type="ECO:0008006" key="15">
    <source>
        <dbReference type="Google" id="ProtNLM"/>
    </source>
</evidence>
<evidence type="ECO:0000256" key="7">
    <source>
        <dbReference type="ARBA" id="ARBA00024033"/>
    </source>
</evidence>
<dbReference type="EMBL" id="JACIGW010000011">
    <property type="protein sequence ID" value="MBB4351424.1"/>
    <property type="molecule type" value="Genomic_DNA"/>
</dbReference>
<feature type="transmembrane region" description="Helical" evidence="8">
    <location>
        <begin position="20"/>
        <end position="53"/>
    </location>
</feature>
<name>A0A7W6WRT7_9HYPH</name>
<protein>
    <recommendedName>
        <fullName evidence="15">DUF2029 domain-containing protein</fullName>
    </recommendedName>
</protein>
<dbReference type="GO" id="GO:0016758">
    <property type="term" value="F:hexosyltransferase activity"/>
    <property type="evidence" value="ECO:0007669"/>
    <property type="project" value="InterPro"/>
</dbReference>
<evidence type="ECO:0000256" key="1">
    <source>
        <dbReference type="ARBA" id="ARBA00004651"/>
    </source>
</evidence>
<keyword evidence="5 8" id="KW-1133">Transmembrane helix</keyword>
<comment type="caution">
    <text evidence="9">The sequence shown here is derived from an EMBL/GenBank/DDBJ whole genome shotgun (WGS) entry which is preliminary data.</text>
</comment>
<comment type="subcellular location">
    <subcellularLocation>
        <location evidence="1">Cell membrane</location>
        <topology evidence="1">Multi-pass membrane protein</topology>
    </subcellularLocation>
</comment>
<keyword evidence="13" id="KW-1185">Reference proteome</keyword>
<evidence type="ECO:0000313" key="10">
    <source>
        <dbReference type="EMBL" id="MBB4414617.1"/>
    </source>
</evidence>
<organism evidence="9 12">
    <name type="scientific">Aliirhizobium cellulosilyticum</name>
    <dbReference type="NCBI Taxonomy" id="393664"/>
    <lineage>
        <taxon>Bacteria</taxon>
        <taxon>Pseudomonadati</taxon>
        <taxon>Pseudomonadota</taxon>
        <taxon>Alphaproteobacteria</taxon>
        <taxon>Hyphomicrobiales</taxon>
        <taxon>Rhizobiaceae</taxon>
        <taxon>Aliirhizobium</taxon>
    </lineage>
</organism>
<feature type="transmembrane region" description="Helical" evidence="8">
    <location>
        <begin position="283"/>
        <end position="309"/>
    </location>
</feature>
<keyword evidence="4 8" id="KW-0812">Transmembrane</keyword>
<dbReference type="InterPro" id="IPR018584">
    <property type="entry name" value="GT87"/>
</dbReference>
<evidence type="ECO:0000256" key="4">
    <source>
        <dbReference type="ARBA" id="ARBA00022692"/>
    </source>
</evidence>
<dbReference type="Pfam" id="PF09594">
    <property type="entry name" value="GT87"/>
    <property type="match status" value="1"/>
</dbReference>
<feature type="transmembrane region" description="Helical" evidence="8">
    <location>
        <begin position="192"/>
        <end position="219"/>
    </location>
</feature>
<accession>A0A7W6WRT7</accession>
<evidence type="ECO:0000313" key="13">
    <source>
        <dbReference type="Proteomes" id="UP000524535"/>
    </source>
</evidence>
<dbReference type="RefSeq" id="WP_183829687.1">
    <property type="nucleotide sequence ID" value="NZ_JACIGW010000011.1"/>
</dbReference>